<accession>A0AAV9A7R2</accession>
<dbReference type="AlphaFoldDB" id="A0AAV9A7R2"/>
<organism evidence="1 2">
    <name type="scientific">Acorus gramineus</name>
    <name type="common">Dwarf sweet flag</name>
    <dbReference type="NCBI Taxonomy" id="55184"/>
    <lineage>
        <taxon>Eukaryota</taxon>
        <taxon>Viridiplantae</taxon>
        <taxon>Streptophyta</taxon>
        <taxon>Embryophyta</taxon>
        <taxon>Tracheophyta</taxon>
        <taxon>Spermatophyta</taxon>
        <taxon>Magnoliopsida</taxon>
        <taxon>Liliopsida</taxon>
        <taxon>Acoraceae</taxon>
        <taxon>Acorus</taxon>
    </lineage>
</organism>
<evidence type="ECO:0000313" key="2">
    <source>
        <dbReference type="Proteomes" id="UP001179952"/>
    </source>
</evidence>
<reference evidence="1" key="2">
    <citation type="submission" date="2023-06" db="EMBL/GenBank/DDBJ databases">
        <authorList>
            <person name="Ma L."/>
            <person name="Liu K.-W."/>
            <person name="Li Z."/>
            <person name="Hsiao Y.-Y."/>
            <person name="Qi Y."/>
            <person name="Fu T."/>
            <person name="Tang G."/>
            <person name="Zhang D."/>
            <person name="Sun W.-H."/>
            <person name="Liu D.-K."/>
            <person name="Li Y."/>
            <person name="Chen G.-Z."/>
            <person name="Liu X.-D."/>
            <person name="Liao X.-Y."/>
            <person name="Jiang Y.-T."/>
            <person name="Yu X."/>
            <person name="Hao Y."/>
            <person name="Huang J."/>
            <person name="Zhao X.-W."/>
            <person name="Ke S."/>
            <person name="Chen Y.-Y."/>
            <person name="Wu W.-L."/>
            <person name="Hsu J.-L."/>
            <person name="Lin Y.-F."/>
            <person name="Huang M.-D."/>
            <person name="Li C.-Y."/>
            <person name="Huang L."/>
            <person name="Wang Z.-W."/>
            <person name="Zhao X."/>
            <person name="Zhong W.-Y."/>
            <person name="Peng D.-H."/>
            <person name="Ahmad S."/>
            <person name="Lan S."/>
            <person name="Zhang J.-S."/>
            <person name="Tsai W.-C."/>
            <person name="Van De Peer Y."/>
            <person name="Liu Z.-J."/>
        </authorList>
    </citation>
    <scope>NUCLEOTIDE SEQUENCE</scope>
    <source>
        <strain evidence="1">SCP</strain>
        <tissue evidence="1">Leaves</tissue>
    </source>
</reference>
<proteinExistence type="predicted"/>
<dbReference type="EMBL" id="JAUJYN010000011">
    <property type="protein sequence ID" value="KAK1260219.1"/>
    <property type="molecule type" value="Genomic_DNA"/>
</dbReference>
<reference evidence="1" key="1">
    <citation type="journal article" date="2023" name="Nat. Commun.">
        <title>Diploid and tetraploid genomes of Acorus and the evolution of monocots.</title>
        <authorList>
            <person name="Ma L."/>
            <person name="Liu K.W."/>
            <person name="Li Z."/>
            <person name="Hsiao Y.Y."/>
            <person name="Qi Y."/>
            <person name="Fu T."/>
            <person name="Tang G.D."/>
            <person name="Zhang D."/>
            <person name="Sun W.H."/>
            <person name="Liu D.K."/>
            <person name="Li Y."/>
            <person name="Chen G.Z."/>
            <person name="Liu X.D."/>
            <person name="Liao X.Y."/>
            <person name="Jiang Y.T."/>
            <person name="Yu X."/>
            <person name="Hao Y."/>
            <person name="Huang J."/>
            <person name="Zhao X.W."/>
            <person name="Ke S."/>
            <person name="Chen Y.Y."/>
            <person name="Wu W.L."/>
            <person name="Hsu J.L."/>
            <person name="Lin Y.F."/>
            <person name="Huang M.D."/>
            <person name="Li C.Y."/>
            <person name="Huang L."/>
            <person name="Wang Z.W."/>
            <person name="Zhao X."/>
            <person name="Zhong W.Y."/>
            <person name="Peng D.H."/>
            <person name="Ahmad S."/>
            <person name="Lan S."/>
            <person name="Zhang J.S."/>
            <person name="Tsai W.C."/>
            <person name="Van de Peer Y."/>
            <person name="Liu Z.J."/>
        </authorList>
    </citation>
    <scope>NUCLEOTIDE SEQUENCE</scope>
    <source>
        <strain evidence="1">SCP</strain>
    </source>
</reference>
<evidence type="ECO:0000313" key="1">
    <source>
        <dbReference type="EMBL" id="KAK1260219.1"/>
    </source>
</evidence>
<protein>
    <submittedName>
        <fullName evidence="1">Uncharacterized protein</fullName>
    </submittedName>
</protein>
<name>A0AAV9A7R2_ACOGR</name>
<dbReference type="Proteomes" id="UP001179952">
    <property type="component" value="Unassembled WGS sequence"/>
</dbReference>
<comment type="caution">
    <text evidence="1">The sequence shown here is derived from an EMBL/GenBank/DDBJ whole genome shotgun (WGS) entry which is preliminary data.</text>
</comment>
<sequence>MAQDDVVGRDVGFYGGVSGRTVPVRLRTTGRGETSGDVALHHHHIGLVERRPVLHPVAEFPEAHLREVSKILPNKQIINYS</sequence>
<keyword evidence="2" id="KW-1185">Reference proteome</keyword>
<gene>
    <name evidence="1" type="ORF">QJS04_geneDACA002361</name>
</gene>